<gene>
    <name evidence="7" type="primary">LOC107266111</name>
</gene>
<proteinExistence type="inferred from homology"/>
<dbReference type="AlphaFoldDB" id="A0AAJ7FH98"/>
<keyword evidence="4" id="KW-0732">Signal</keyword>
<sequence>MRTIFIVATLLVCLVVYSEQTSKPKCGPHQVYKTCGTACPRACDSSKHHACPAVCKKGCFCGKGYVLVSKKSKYCIPEKDCPKCPYHNSC</sequence>
<dbReference type="PANTHER" id="PTHR23259:SF70">
    <property type="entry name" value="ACCESSORY GLAND PROTEIN ACP62F-RELATED"/>
    <property type="match status" value="1"/>
</dbReference>
<dbReference type="SUPFAM" id="SSF57567">
    <property type="entry name" value="Serine protease inhibitors"/>
    <property type="match status" value="1"/>
</dbReference>
<dbReference type="InterPro" id="IPR051368">
    <property type="entry name" value="SerProtInhib-TIL_Domain"/>
</dbReference>
<dbReference type="GeneID" id="107266111"/>
<dbReference type="RefSeq" id="XP_015591762.1">
    <property type="nucleotide sequence ID" value="XM_015736276.2"/>
</dbReference>
<feature type="signal peptide" evidence="4">
    <location>
        <begin position="1"/>
        <end position="18"/>
    </location>
</feature>
<evidence type="ECO:0000313" key="6">
    <source>
        <dbReference type="Proteomes" id="UP000694920"/>
    </source>
</evidence>
<evidence type="ECO:0000256" key="3">
    <source>
        <dbReference type="ARBA" id="ARBA00023157"/>
    </source>
</evidence>
<dbReference type="InterPro" id="IPR002919">
    <property type="entry name" value="TIL_dom"/>
</dbReference>
<organism evidence="6 7">
    <name type="scientific">Cephus cinctus</name>
    <name type="common">Wheat stem sawfly</name>
    <dbReference type="NCBI Taxonomy" id="211228"/>
    <lineage>
        <taxon>Eukaryota</taxon>
        <taxon>Metazoa</taxon>
        <taxon>Ecdysozoa</taxon>
        <taxon>Arthropoda</taxon>
        <taxon>Hexapoda</taxon>
        <taxon>Insecta</taxon>
        <taxon>Pterygota</taxon>
        <taxon>Neoptera</taxon>
        <taxon>Endopterygota</taxon>
        <taxon>Hymenoptera</taxon>
        <taxon>Cephoidea</taxon>
        <taxon>Cephidae</taxon>
        <taxon>Cephus</taxon>
    </lineage>
</organism>
<reference evidence="7" key="1">
    <citation type="submission" date="2025-08" db="UniProtKB">
        <authorList>
            <consortium name="RefSeq"/>
        </authorList>
    </citation>
    <scope>IDENTIFICATION</scope>
</reference>
<keyword evidence="6" id="KW-1185">Reference proteome</keyword>
<evidence type="ECO:0000259" key="5">
    <source>
        <dbReference type="Pfam" id="PF01826"/>
    </source>
</evidence>
<dbReference type="Proteomes" id="UP000694920">
    <property type="component" value="Unplaced"/>
</dbReference>
<dbReference type="InterPro" id="IPR036084">
    <property type="entry name" value="Ser_inhib-like_sf"/>
</dbReference>
<evidence type="ECO:0000256" key="1">
    <source>
        <dbReference type="ARBA" id="ARBA00007611"/>
    </source>
</evidence>
<dbReference type="GO" id="GO:0030414">
    <property type="term" value="F:peptidase inhibitor activity"/>
    <property type="evidence" value="ECO:0007669"/>
    <property type="project" value="UniProtKB-KW"/>
</dbReference>
<comment type="similarity">
    <text evidence="1">Belongs to the serine protease inhibitor-like (TIL domain-containing) family.</text>
</comment>
<evidence type="ECO:0000256" key="2">
    <source>
        <dbReference type="ARBA" id="ARBA00022690"/>
    </source>
</evidence>
<keyword evidence="2" id="KW-0646">Protease inhibitor</keyword>
<name>A0AAJ7FH98_CEPCN</name>
<accession>A0AAJ7FH98</accession>
<evidence type="ECO:0000313" key="7">
    <source>
        <dbReference type="RefSeq" id="XP_015591762.1"/>
    </source>
</evidence>
<feature type="chain" id="PRO_5042584672" evidence="4">
    <location>
        <begin position="19"/>
        <end position="90"/>
    </location>
</feature>
<dbReference type="PANTHER" id="PTHR23259">
    <property type="entry name" value="RIDDLE"/>
    <property type="match status" value="1"/>
</dbReference>
<dbReference type="KEGG" id="ccin:107266111"/>
<dbReference type="Pfam" id="PF01826">
    <property type="entry name" value="TIL"/>
    <property type="match status" value="1"/>
</dbReference>
<protein>
    <submittedName>
        <fullName evidence="7">Chymotrypsin-elastase inhibitor ixodidin</fullName>
    </submittedName>
</protein>
<feature type="domain" description="TIL" evidence="5">
    <location>
        <begin position="26"/>
        <end position="81"/>
    </location>
</feature>
<dbReference type="Gene3D" id="2.10.25.10">
    <property type="entry name" value="Laminin"/>
    <property type="match status" value="1"/>
</dbReference>
<dbReference type="CDD" id="cd19941">
    <property type="entry name" value="TIL"/>
    <property type="match status" value="1"/>
</dbReference>
<keyword evidence="3" id="KW-1015">Disulfide bond</keyword>
<evidence type="ECO:0000256" key="4">
    <source>
        <dbReference type="SAM" id="SignalP"/>
    </source>
</evidence>